<name>A0A1C7M1H7_GRIFR</name>
<comment type="caution">
    <text evidence="1">The sequence shown here is derived from an EMBL/GenBank/DDBJ whole genome shotgun (WGS) entry which is preliminary data.</text>
</comment>
<proteinExistence type="predicted"/>
<dbReference type="Proteomes" id="UP000092993">
    <property type="component" value="Unassembled WGS sequence"/>
</dbReference>
<reference evidence="1 2" key="1">
    <citation type="submission" date="2016-03" db="EMBL/GenBank/DDBJ databases">
        <title>Whole genome sequencing of Grifola frondosa 9006-11.</title>
        <authorList>
            <person name="Min B."/>
            <person name="Park H."/>
            <person name="Kim J.-G."/>
            <person name="Cho H."/>
            <person name="Oh Y.-L."/>
            <person name="Kong W.-S."/>
            <person name="Choi I.-G."/>
        </authorList>
    </citation>
    <scope>NUCLEOTIDE SEQUENCE [LARGE SCALE GENOMIC DNA]</scope>
    <source>
        <strain evidence="1 2">9006-11</strain>
    </source>
</reference>
<dbReference type="AlphaFoldDB" id="A0A1C7M1H7"/>
<accession>A0A1C7M1H7</accession>
<sequence length="78" mass="9183">MMSNGRITLAELQQRKRETTIVEQNMLAQSLHFKVQIEYDHTTYTSKNFHYRHNPVKSNKLAILEGTIRGGFDMQHLH</sequence>
<evidence type="ECO:0000313" key="1">
    <source>
        <dbReference type="EMBL" id="OBZ70813.1"/>
    </source>
</evidence>
<protein>
    <submittedName>
        <fullName evidence="1">Uncharacterized protein</fullName>
    </submittedName>
</protein>
<evidence type="ECO:0000313" key="2">
    <source>
        <dbReference type="Proteomes" id="UP000092993"/>
    </source>
</evidence>
<organism evidence="1 2">
    <name type="scientific">Grifola frondosa</name>
    <name type="common">Maitake</name>
    <name type="synonym">Polyporus frondosus</name>
    <dbReference type="NCBI Taxonomy" id="5627"/>
    <lineage>
        <taxon>Eukaryota</taxon>
        <taxon>Fungi</taxon>
        <taxon>Dikarya</taxon>
        <taxon>Basidiomycota</taxon>
        <taxon>Agaricomycotina</taxon>
        <taxon>Agaricomycetes</taxon>
        <taxon>Polyporales</taxon>
        <taxon>Grifolaceae</taxon>
        <taxon>Grifola</taxon>
    </lineage>
</organism>
<dbReference type="EMBL" id="LUGG01000013">
    <property type="protein sequence ID" value="OBZ70813.1"/>
    <property type="molecule type" value="Genomic_DNA"/>
</dbReference>
<keyword evidence="2" id="KW-1185">Reference proteome</keyword>
<gene>
    <name evidence="1" type="ORF">A0H81_09450</name>
</gene>